<comment type="caution">
    <text evidence="7">The sequence shown here is derived from an EMBL/GenBank/DDBJ whole genome shotgun (WGS) entry which is preliminary data.</text>
</comment>
<comment type="subcellular location">
    <subcellularLocation>
        <location evidence="1">Membrane</location>
        <topology evidence="1">Multi-pass membrane protein</topology>
    </subcellularLocation>
</comment>
<feature type="transmembrane region" description="Helical" evidence="6">
    <location>
        <begin position="142"/>
        <end position="166"/>
    </location>
</feature>
<proteinExistence type="predicted"/>
<evidence type="ECO:0000256" key="3">
    <source>
        <dbReference type="ARBA" id="ARBA00022989"/>
    </source>
</evidence>
<dbReference type="Pfam" id="PF04479">
    <property type="entry name" value="RTA1"/>
    <property type="match status" value="1"/>
</dbReference>
<dbReference type="STRING" id="2656787.A0A370U106"/>
<evidence type="ECO:0000256" key="5">
    <source>
        <dbReference type="SAM" id="MobiDB-lite"/>
    </source>
</evidence>
<sequence>MASLVSSAIQLVGRGTLRDKYAECTLDTCPLWTSYYFYRVNLAANATFISLFAISLIGFVVTFALTRRANAFSAAMISGTVLEVLGYYGRIASWKNQWAETGFLMQIFIPCDLLSLLLQAAGGGIASSASHSGHDPTVGNNIMIAGLAFQVATLFTFMGFCIDFTIRTRKRYKSMGEQAFDQNPLFIELRRSLKFKGFLAALTLATICIFWRSVYRVAELAEGWTGHLIKQQWLFVGFEGVMVIVACLALNAFNPAYTFKEAMEGLGGLGSKKKAKKQETRSPSSSDVEGVKTENA</sequence>
<feature type="region of interest" description="Disordered" evidence="5">
    <location>
        <begin position="269"/>
        <end position="296"/>
    </location>
</feature>
<accession>A0A370U106</accession>
<keyword evidence="8" id="KW-1185">Reference proteome</keyword>
<keyword evidence="3 6" id="KW-1133">Transmembrane helix</keyword>
<feature type="transmembrane region" description="Helical" evidence="6">
    <location>
        <begin position="195"/>
        <end position="213"/>
    </location>
</feature>
<dbReference type="RefSeq" id="XP_031874104.1">
    <property type="nucleotide sequence ID" value="XM_032010050.1"/>
</dbReference>
<feature type="transmembrane region" description="Helical" evidence="6">
    <location>
        <begin position="233"/>
        <end position="253"/>
    </location>
</feature>
<dbReference type="GO" id="GO:0005886">
    <property type="term" value="C:plasma membrane"/>
    <property type="evidence" value="ECO:0007669"/>
    <property type="project" value="TreeGrafter"/>
</dbReference>
<evidence type="ECO:0000313" key="8">
    <source>
        <dbReference type="Proteomes" id="UP000254866"/>
    </source>
</evidence>
<evidence type="ECO:0000256" key="1">
    <source>
        <dbReference type="ARBA" id="ARBA00004141"/>
    </source>
</evidence>
<dbReference type="EMBL" id="NPIC01000001">
    <property type="protein sequence ID" value="RDL41448.1"/>
    <property type="molecule type" value="Genomic_DNA"/>
</dbReference>
<name>A0A370U106_9HELO</name>
<feature type="transmembrane region" description="Helical" evidence="6">
    <location>
        <begin position="42"/>
        <end position="65"/>
    </location>
</feature>
<dbReference type="AlphaFoldDB" id="A0A370U106"/>
<dbReference type="InterPro" id="IPR007568">
    <property type="entry name" value="RTA1"/>
</dbReference>
<evidence type="ECO:0008006" key="9">
    <source>
        <dbReference type="Google" id="ProtNLM"/>
    </source>
</evidence>
<evidence type="ECO:0000256" key="4">
    <source>
        <dbReference type="ARBA" id="ARBA00023136"/>
    </source>
</evidence>
<dbReference type="OrthoDB" id="4521223at2759"/>
<organism evidence="7 8">
    <name type="scientific">Venustampulla echinocandica</name>
    <dbReference type="NCBI Taxonomy" id="2656787"/>
    <lineage>
        <taxon>Eukaryota</taxon>
        <taxon>Fungi</taxon>
        <taxon>Dikarya</taxon>
        <taxon>Ascomycota</taxon>
        <taxon>Pezizomycotina</taxon>
        <taxon>Leotiomycetes</taxon>
        <taxon>Helotiales</taxon>
        <taxon>Pleuroascaceae</taxon>
        <taxon>Venustampulla</taxon>
    </lineage>
</organism>
<evidence type="ECO:0000256" key="6">
    <source>
        <dbReference type="SAM" id="Phobius"/>
    </source>
</evidence>
<protein>
    <recommendedName>
        <fullName evidence="9">Sphingoid long-chain base transporter RSB1</fullName>
    </recommendedName>
</protein>
<gene>
    <name evidence="7" type="ORF">BP5553_01427</name>
</gene>
<keyword evidence="4 6" id="KW-0472">Membrane</keyword>
<keyword evidence="2 6" id="KW-0812">Transmembrane</keyword>
<dbReference type="GO" id="GO:0000324">
    <property type="term" value="C:fungal-type vacuole"/>
    <property type="evidence" value="ECO:0007669"/>
    <property type="project" value="TreeGrafter"/>
</dbReference>
<reference evidence="7 8" key="1">
    <citation type="journal article" date="2018" name="IMA Fungus">
        <title>IMA Genome-F 9: Draft genome sequence of Annulohypoxylon stygium, Aspergillus mulundensis, Berkeleyomyces basicola (syn. Thielaviopsis basicola), Ceratocystis smalleyi, two Cercospora beticola strains, Coleophoma cylindrospora, Fusarium fracticaudum, Phialophora cf. hyalina, and Morchella septimelata.</title>
        <authorList>
            <person name="Wingfield B.D."/>
            <person name="Bills G.F."/>
            <person name="Dong Y."/>
            <person name="Huang W."/>
            <person name="Nel W.J."/>
            <person name="Swalarsk-Parry B.S."/>
            <person name="Vaghefi N."/>
            <person name="Wilken P.M."/>
            <person name="An Z."/>
            <person name="de Beer Z.W."/>
            <person name="De Vos L."/>
            <person name="Chen L."/>
            <person name="Duong T.A."/>
            <person name="Gao Y."/>
            <person name="Hammerbacher A."/>
            <person name="Kikkert J.R."/>
            <person name="Li Y."/>
            <person name="Li H."/>
            <person name="Li K."/>
            <person name="Li Q."/>
            <person name="Liu X."/>
            <person name="Ma X."/>
            <person name="Naidoo K."/>
            <person name="Pethybridge S.J."/>
            <person name="Sun J."/>
            <person name="Steenkamp E.T."/>
            <person name="van der Nest M.A."/>
            <person name="van Wyk S."/>
            <person name="Wingfield M.J."/>
            <person name="Xiong C."/>
            <person name="Yue Q."/>
            <person name="Zhang X."/>
        </authorList>
    </citation>
    <scope>NUCLEOTIDE SEQUENCE [LARGE SCALE GENOMIC DNA]</scope>
    <source>
        <strain evidence="7 8">BP 5553</strain>
    </source>
</reference>
<dbReference type="Proteomes" id="UP000254866">
    <property type="component" value="Unassembled WGS sequence"/>
</dbReference>
<dbReference type="PANTHER" id="PTHR31465">
    <property type="entry name" value="PROTEIN RTA1-RELATED"/>
    <property type="match status" value="1"/>
</dbReference>
<dbReference type="PANTHER" id="PTHR31465:SF7">
    <property type="entry name" value="SPHINGOID LONG-CHAIN BASE TRANSPORTER RSB1"/>
    <property type="match status" value="1"/>
</dbReference>
<evidence type="ECO:0000313" key="7">
    <source>
        <dbReference type="EMBL" id="RDL41448.1"/>
    </source>
</evidence>
<feature type="transmembrane region" description="Helical" evidence="6">
    <location>
        <begin position="71"/>
        <end position="89"/>
    </location>
</feature>
<evidence type="ECO:0000256" key="2">
    <source>
        <dbReference type="ARBA" id="ARBA00022692"/>
    </source>
</evidence>
<dbReference type="GeneID" id="43594276"/>